<evidence type="ECO:0000256" key="5">
    <source>
        <dbReference type="ARBA" id="ARBA00023136"/>
    </source>
</evidence>
<feature type="transmembrane region" description="Helical" evidence="6">
    <location>
        <begin position="328"/>
        <end position="347"/>
    </location>
</feature>
<evidence type="ECO:0000313" key="7">
    <source>
        <dbReference type="EMBL" id="SPW23661.1"/>
    </source>
</evidence>
<gene>
    <name evidence="7" type="ORF">NCTC10254_00018</name>
</gene>
<dbReference type="NCBIfam" id="TIGR00374">
    <property type="entry name" value="flippase-like domain"/>
    <property type="match status" value="1"/>
</dbReference>
<keyword evidence="5 6" id="KW-0472">Membrane</keyword>
<evidence type="ECO:0000256" key="1">
    <source>
        <dbReference type="ARBA" id="ARBA00004651"/>
    </source>
</evidence>
<comment type="subcellular location">
    <subcellularLocation>
        <location evidence="1">Cell membrane</location>
        <topology evidence="1">Multi-pass membrane protein</topology>
    </subcellularLocation>
</comment>
<organism evidence="7 8">
    <name type="scientific">Corynebacterium matruchotii</name>
    <dbReference type="NCBI Taxonomy" id="43768"/>
    <lineage>
        <taxon>Bacteria</taxon>
        <taxon>Bacillati</taxon>
        <taxon>Actinomycetota</taxon>
        <taxon>Actinomycetes</taxon>
        <taxon>Mycobacteriales</taxon>
        <taxon>Corynebacteriaceae</taxon>
        <taxon>Corynebacterium</taxon>
    </lineage>
</organism>
<dbReference type="EMBL" id="UARK01000001">
    <property type="protein sequence ID" value="SPW23661.1"/>
    <property type="molecule type" value="Genomic_DNA"/>
</dbReference>
<evidence type="ECO:0000256" key="3">
    <source>
        <dbReference type="ARBA" id="ARBA00022692"/>
    </source>
</evidence>
<evidence type="ECO:0000313" key="8">
    <source>
        <dbReference type="Proteomes" id="UP000249886"/>
    </source>
</evidence>
<feature type="transmembrane region" description="Helical" evidence="6">
    <location>
        <begin position="129"/>
        <end position="158"/>
    </location>
</feature>
<comment type="caution">
    <text evidence="7">The sequence shown here is derived from an EMBL/GenBank/DDBJ whole genome shotgun (WGS) entry which is preliminary data.</text>
</comment>
<proteinExistence type="predicted"/>
<sequence length="358" mass="38527">MTVSHENPANPKTGASWKNWVRFLGPLVIMGIAALLLRDKMPFLATGYQEVLSAKPTGLVLAFLAVIASIVVMAEVMHTLLNAGGANVRSRDTLQLTFIANSWSATFPGGAALSAVYQFHTMRNWGVNVLVSSWFIVVSAALSTVWLIALGLISVFFFGADFSLWPMLGSVAIMLGLALLVWWVTNHPEPAKRFVVAVIIRAGRIVRRRPTKILDSIDEHFGQLDAVSLTPGKFSWVTLLSLMNWVFDIVAVWLCVWAVTDVLPGFRAVENNTTVLGVVLAFVTAKIVGTAQITPAGLGPVEAAMTGSLVAVGMTASSAFGVVFVYRIISFALITIIGWVTYFISVARGGMHVGSMSS</sequence>
<feature type="transmembrane region" description="Helical" evidence="6">
    <location>
        <begin position="164"/>
        <end position="184"/>
    </location>
</feature>
<evidence type="ECO:0000256" key="4">
    <source>
        <dbReference type="ARBA" id="ARBA00022989"/>
    </source>
</evidence>
<dbReference type="InterPro" id="IPR022791">
    <property type="entry name" value="L-PG_synthase/AglD"/>
</dbReference>
<name>A0A8B4GZ55_9CORY</name>
<dbReference type="GO" id="GO:0005886">
    <property type="term" value="C:plasma membrane"/>
    <property type="evidence" value="ECO:0007669"/>
    <property type="project" value="UniProtKB-SubCell"/>
</dbReference>
<keyword evidence="4 6" id="KW-1133">Transmembrane helix</keyword>
<dbReference type="Proteomes" id="UP000249886">
    <property type="component" value="Unassembled WGS sequence"/>
</dbReference>
<evidence type="ECO:0000256" key="2">
    <source>
        <dbReference type="ARBA" id="ARBA00022475"/>
    </source>
</evidence>
<keyword evidence="2" id="KW-1003">Cell membrane</keyword>
<dbReference type="Pfam" id="PF03706">
    <property type="entry name" value="LPG_synthase_TM"/>
    <property type="match status" value="1"/>
</dbReference>
<dbReference type="PANTHER" id="PTHR39087:SF2">
    <property type="entry name" value="UPF0104 MEMBRANE PROTEIN MJ1595"/>
    <property type="match status" value="1"/>
</dbReference>
<feature type="transmembrane region" description="Helical" evidence="6">
    <location>
        <begin position="98"/>
        <end position="117"/>
    </location>
</feature>
<reference evidence="7 8" key="1">
    <citation type="submission" date="2018-06" db="EMBL/GenBank/DDBJ databases">
        <authorList>
            <consortium name="Pathogen Informatics"/>
            <person name="Doyle S."/>
        </authorList>
    </citation>
    <scope>NUCLEOTIDE SEQUENCE [LARGE SCALE GENOMIC DNA]</scope>
    <source>
        <strain evidence="7 8">NCTC10254</strain>
    </source>
</reference>
<feature type="transmembrane region" description="Helical" evidence="6">
    <location>
        <begin position="272"/>
        <end position="291"/>
    </location>
</feature>
<dbReference type="PANTHER" id="PTHR39087">
    <property type="entry name" value="UPF0104 MEMBRANE PROTEIN MJ1595"/>
    <property type="match status" value="1"/>
</dbReference>
<feature type="transmembrane region" description="Helical" evidence="6">
    <location>
        <begin position="58"/>
        <end position="78"/>
    </location>
</feature>
<keyword evidence="3 6" id="KW-0812">Transmembrane</keyword>
<protein>
    <submittedName>
        <fullName evidence="7">Putative integral membrane protein</fullName>
    </submittedName>
</protein>
<evidence type="ECO:0000256" key="6">
    <source>
        <dbReference type="SAM" id="Phobius"/>
    </source>
</evidence>
<dbReference type="AlphaFoldDB" id="A0A8B4GZ55"/>
<accession>A0A8B4GZ55</accession>
<feature type="transmembrane region" description="Helical" evidence="6">
    <location>
        <begin position="20"/>
        <end position="37"/>
    </location>
</feature>
<feature type="transmembrane region" description="Helical" evidence="6">
    <location>
        <begin position="303"/>
        <end position="322"/>
    </location>
</feature>